<feature type="transmembrane region" description="Helical" evidence="10">
    <location>
        <begin position="90"/>
        <end position="115"/>
    </location>
</feature>
<evidence type="ECO:0000256" key="6">
    <source>
        <dbReference type="ARBA" id="ARBA00023303"/>
    </source>
</evidence>
<keyword evidence="10" id="KW-0406">Ion transport</keyword>
<evidence type="ECO:0000256" key="4">
    <source>
        <dbReference type="ARBA" id="ARBA00022989"/>
    </source>
</evidence>
<dbReference type="OrthoDB" id="4483775at2"/>
<evidence type="ECO:0000256" key="9">
    <source>
        <dbReference type="ARBA" id="ARBA00049940"/>
    </source>
</evidence>
<comment type="activity regulation">
    <text evidence="10">Na(+) is not transported, but it plays an essential structural role and its presence is essential for fluoride channel function.</text>
</comment>
<dbReference type="GO" id="GO:0140114">
    <property type="term" value="P:cellular detoxification of fluoride"/>
    <property type="evidence" value="ECO:0007669"/>
    <property type="project" value="UniProtKB-UniRule"/>
</dbReference>
<dbReference type="Proteomes" id="UP000322244">
    <property type="component" value="Unassembled WGS sequence"/>
</dbReference>
<dbReference type="GO" id="GO:0062054">
    <property type="term" value="F:fluoride channel activity"/>
    <property type="evidence" value="ECO:0007669"/>
    <property type="project" value="UniProtKB-UniRule"/>
</dbReference>
<keyword evidence="10" id="KW-0479">Metal-binding</keyword>
<accession>A0A5A7SFK7</accession>
<evidence type="ECO:0000256" key="3">
    <source>
        <dbReference type="ARBA" id="ARBA00022692"/>
    </source>
</evidence>
<keyword evidence="2 10" id="KW-1003">Cell membrane</keyword>
<evidence type="ECO:0000256" key="5">
    <source>
        <dbReference type="ARBA" id="ARBA00023136"/>
    </source>
</evidence>
<keyword evidence="6 10" id="KW-0407">Ion channel</keyword>
<comment type="function">
    <text evidence="9 10">Fluoride-specific ion channel. Important for reducing fluoride concentration in the cell, thus reducing its toxicity.</text>
</comment>
<organism evidence="11 12">
    <name type="scientific">Antrihabitans cavernicola</name>
    <dbReference type="NCBI Taxonomy" id="2495913"/>
    <lineage>
        <taxon>Bacteria</taxon>
        <taxon>Bacillati</taxon>
        <taxon>Actinomycetota</taxon>
        <taxon>Actinomycetes</taxon>
        <taxon>Mycobacteriales</taxon>
        <taxon>Nocardiaceae</taxon>
        <taxon>Antrihabitans</taxon>
    </lineage>
</organism>
<keyword evidence="4 10" id="KW-1133">Transmembrane helix</keyword>
<feature type="transmembrane region" description="Helical" evidence="10">
    <location>
        <begin position="61"/>
        <end position="78"/>
    </location>
</feature>
<dbReference type="EMBL" id="VLNY01000002">
    <property type="protein sequence ID" value="KAA0024364.1"/>
    <property type="molecule type" value="Genomic_DNA"/>
</dbReference>
<dbReference type="PANTHER" id="PTHR28259:SF1">
    <property type="entry name" value="FLUORIDE EXPORT PROTEIN 1-RELATED"/>
    <property type="match status" value="1"/>
</dbReference>
<dbReference type="GO" id="GO:0005886">
    <property type="term" value="C:plasma membrane"/>
    <property type="evidence" value="ECO:0007669"/>
    <property type="project" value="UniProtKB-SubCell"/>
</dbReference>
<keyword evidence="10" id="KW-0813">Transport</keyword>
<evidence type="ECO:0000256" key="7">
    <source>
        <dbReference type="ARBA" id="ARBA00035120"/>
    </source>
</evidence>
<evidence type="ECO:0000313" key="11">
    <source>
        <dbReference type="EMBL" id="KAA0024364.1"/>
    </source>
</evidence>
<comment type="similarity">
    <text evidence="7 10">Belongs to the fluoride channel Fluc/FEX (TC 1.A.43) family.</text>
</comment>
<gene>
    <name evidence="10 11" type="primary">crcB</name>
    <name evidence="10" type="synonym">fluC</name>
    <name evidence="11" type="ORF">FOY51_05875</name>
</gene>
<sequence>MISVGGGIGALARYGIGHMFPVAAGHVPWSTLAINAIGCFLIGVLMVLITEVWSAHRLLRPFLGVGILGGFTTFSTYTNEIRALFAAGDAVVAMVYLAGTLLAALLAVIAGVALARAVTGTVIEKGAVDA</sequence>
<keyword evidence="3 10" id="KW-0812">Transmembrane</keyword>
<dbReference type="HAMAP" id="MF_00454">
    <property type="entry name" value="FluC"/>
    <property type="match status" value="1"/>
</dbReference>
<evidence type="ECO:0000256" key="10">
    <source>
        <dbReference type="HAMAP-Rule" id="MF_00454"/>
    </source>
</evidence>
<name>A0A5A7SFK7_9NOCA</name>
<dbReference type="PANTHER" id="PTHR28259">
    <property type="entry name" value="FLUORIDE EXPORT PROTEIN 1-RELATED"/>
    <property type="match status" value="1"/>
</dbReference>
<keyword evidence="5 10" id="KW-0472">Membrane</keyword>
<comment type="caution">
    <text evidence="11">The sequence shown here is derived from an EMBL/GenBank/DDBJ whole genome shotgun (WGS) entry which is preliminary data.</text>
</comment>
<keyword evidence="12" id="KW-1185">Reference proteome</keyword>
<evidence type="ECO:0000256" key="2">
    <source>
        <dbReference type="ARBA" id="ARBA00022475"/>
    </source>
</evidence>
<feature type="transmembrane region" description="Helical" evidence="10">
    <location>
        <begin position="29"/>
        <end position="49"/>
    </location>
</feature>
<dbReference type="GO" id="GO:0046872">
    <property type="term" value="F:metal ion binding"/>
    <property type="evidence" value="ECO:0007669"/>
    <property type="project" value="UniProtKB-KW"/>
</dbReference>
<keyword evidence="10" id="KW-0915">Sodium</keyword>
<evidence type="ECO:0000256" key="8">
    <source>
        <dbReference type="ARBA" id="ARBA00035585"/>
    </source>
</evidence>
<comment type="subcellular location">
    <subcellularLocation>
        <location evidence="1 10">Cell membrane</location>
        <topology evidence="1 10">Multi-pass membrane protein</topology>
    </subcellularLocation>
</comment>
<dbReference type="NCBIfam" id="TIGR00494">
    <property type="entry name" value="crcB"/>
    <property type="match status" value="1"/>
</dbReference>
<protein>
    <recommendedName>
        <fullName evidence="10">Fluoride-specific ion channel FluC</fullName>
    </recommendedName>
</protein>
<proteinExistence type="inferred from homology"/>
<evidence type="ECO:0000313" key="12">
    <source>
        <dbReference type="Proteomes" id="UP000322244"/>
    </source>
</evidence>
<feature type="binding site" evidence="10">
    <location>
        <position position="69"/>
    </location>
    <ligand>
        <name>Na(+)</name>
        <dbReference type="ChEBI" id="CHEBI:29101"/>
        <note>structural</note>
    </ligand>
</feature>
<feature type="binding site" evidence="10">
    <location>
        <position position="72"/>
    </location>
    <ligand>
        <name>Na(+)</name>
        <dbReference type="ChEBI" id="CHEBI:29101"/>
        <note>structural</note>
    </ligand>
</feature>
<dbReference type="Pfam" id="PF02537">
    <property type="entry name" value="CRCB"/>
    <property type="match status" value="1"/>
</dbReference>
<dbReference type="InterPro" id="IPR003691">
    <property type="entry name" value="FluC"/>
</dbReference>
<comment type="catalytic activity">
    <reaction evidence="8">
        <text>fluoride(in) = fluoride(out)</text>
        <dbReference type="Rhea" id="RHEA:76159"/>
        <dbReference type="ChEBI" id="CHEBI:17051"/>
    </reaction>
    <physiologicalReaction direction="left-to-right" evidence="8">
        <dbReference type="Rhea" id="RHEA:76160"/>
    </physiologicalReaction>
</comment>
<reference evidence="11 12" key="1">
    <citation type="submission" date="2019-07" db="EMBL/GenBank/DDBJ databases">
        <title>Rhodococcus cavernicolus sp. nov., isolated from a cave.</title>
        <authorList>
            <person name="Lee S.D."/>
        </authorList>
    </citation>
    <scope>NUCLEOTIDE SEQUENCE [LARGE SCALE GENOMIC DNA]</scope>
    <source>
        <strain evidence="11 12">C1-24</strain>
    </source>
</reference>
<dbReference type="AlphaFoldDB" id="A0A5A7SFK7"/>
<evidence type="ECO:0000256" key="1">
    <source>
        <dbReference type="ARBA" id="ARBA00004651"/>
    </source>
</evidence>